<dbReference type="EMBL" id="CDMZ01001552">
    <property type="protein sequence ID" value="CEM34301.1"/>
    <property type="molecule type" value="Genomic_DNA"/>
</dbReference>
<evidence type="ECO:0000313" key="1">
    <source>
        <dbReference type="EMBL" id="CEM34301.1"/>
    </source>
</evidence>
<dbReference type="AlphaFoldDB" id="A0A0G4GUB4"/>
<gene>
    <name evidence="1" type="ORF">Cvel_23391</name>
</gene>
<name>A0A0G4GUB4_9ALVE</name>
<organism evidence="1">
    <name type="scientific">Chromera velia CCMP2878</name>
    <dbReference type="NCBI Taxonomy" id="1169474"/>
    <lineage>
        <taxon>Eukaryota</taxon>
        <taxon>Sar</taxon>
        <taxon>Alveolata</taxon>
        <taxon>Colpodellida</taxon>
        <taxon>Chromeraceae</taxon>
        <taxon>Chromera</taxon>
    </lineage>
</organism>
<sequence length="184" mass="21019">MQCSRFWKQPALFVDPALPYERLVVLILDVFVKENGRSAETLSDHPASEDELCRLMMIPGIDPAALFSYGKLCKESIDRLSKWQRSDPGLGFMLATRLMDTFDLATMRRLFLPQLRVVGYVEGDRDEDIEKWLSVAKLERPLGEQQAATVPSYILDYESLLTDEHIAEARKALSQGDKISFEEF</sequence>
<proteinExistence type="predicted"/>
<dbReference type="VEuPathDB" id="CryptoDB:Cvel_23391"/>
<protein>
    <submittedName>
        <fullName evidence="1">Uncharacterized protein</fullName>
    </submittedName>
</protein>
<reference evidence="1" key="1">
    <citation type="submission" date="2014-11" db="EMBL/GenBank/DDBJ databases">
        <authorList>
            <person name="Otto D Thomas"/>
            <person name="Naeem Raeece"/>
        </authorList>
    </citation>
    <scope>NUCLEOTIDE SEQUENCE</scope>
</reference>
<accession>A0A0G4GUB4</accession>